<evidence type="ECO:0000313" key="1">
    <source>
        <dbReference type="EMBL" id="PCH41894.1"/>
    </source>
</evidence>
<keyword evidence="2" id="KW-1185">Reference proteome</keyword>
<organism evidence="1 2">
    <name type="scientific">Wolfiporia cocos (strain MD-104)</name>
    <name type="common">Brown rot fungus</name>
    <dbReference type="NCBI Taxonomy" id="742152"/>
    <lineage>
        <taxon>Eukaryota</taxon>
        <taxon>Fungi</taxon>
        <taxon>Dikarya</taxon>
        <taxon>Basidiomycota</taxon>
        <taxon>Agaricomycotina</taxon>
        <taxon>Agaricomycetes</taxon>
        <taxon>Polyporales</taxon>
        <taxon>Phaeolaceae</taxon>
        <taxon>Wolfiporia</taxon>
    </lineage>
</organism>
<dbReference type="AlphaFoldDB" id="A0A2H3JYS2"/>
<protein>
    <submittedName>
        <fullName evidence="1">Uncharacterized protein</fullName>
    </submittedName>
</protein>
<accession>A0A2H3JYS2</accession>
<reference evidence="1 2" key="1">
    <citation type="journal article" date="2012" name="Science">
        <title>The Paleozoic origin of enzymatic lignin decomposition reconstructed from 31 fungal genomes.</title>
        <authorList>
            <person name="Floudas D."/>
            <person name="Binder M."/>
            <person name="Riley R."/>
            <person name="Barry K."/>
            <person name="Blanchette R.A."/>
            <person name="Henrissat B."/>
            <person name="Martinez A.T."/>
            <person name="Otillar R."/>
            <person name="Spatafora J.W."/>
            <person name="Yadav J.S."/>
            <person name="Aerts A."/>
            <person name="Benoit I."/>
            <person name="Boyd A."/>
            <person name="Carlson A."/>
            <person name="Copeland A."/>
            <person name="Coutinho P.M."/>
            <person name="de Vries R.P."/>
            <person name="Ferreira P."/>
            <person name="Findley K."/>
            <person name="Foster B."/>
            <person name="Gaskell J."/>
            <person name="Glotzer D."/>
            <person name="Gorecki P."/>
            <person name="Heitman J."/>
            <person name="Hesse C."/>
            <person name="Hori C."/>
            <person name="Igarashi K."/>
            <person name="Jurgens J.A."/>
            <person name="Kallen N."/>
            <person name="Kersten P."/>
            <person name="Kohler A."/>
            <person name="Kuees U."/>
            <person name="Kumar T.K.A."/>
            <person name="Kuo A."/>
            <person name="LaButti K."/>
            <person name="Larrondo L.F."/>
            <person name="Lindquist E."/>
            <person name="Ling A."/>
            <person name="Lombard V."/>
            <person name="Lucas S."/>
            <person name="Lundell T."/>
            <person name="Martin R."/>
            <person name="McLaughlin D.J."/>
            <person name="Morgenstern I."/>
            <person name="Morin E."/>
            <person name="Murat C."/>
            <person name="Nagy L.G."/>
            <person name="Nolan M."/>
            <person name="Ohm R.A."/>
            <person name="Patyshakuliyeva A."/>
            <person name="Rokas A."/>
            <person name="Ruiz-Duenas F.J."/>
            <person name="Sabat G."/>
            <person name="Salamov A."/>
            <person name="Samejima M."/>
            <person name="Schmutz J."/>
            <person name="Slot J.C."/>
            <person name="St John F."/>
            <person name="Stenlid J."/>
            <person name="Sun H."/>
            <person name="Sun S."/>
            <person name="Syed K."/>
            <person name="Tsang A."/>
            <person name="Wiebenga A."/>
            <person name="Young D."/>
            <person name="Pisabarro A."/>
            <person name="Eastwood D.C."/>
            <person name="Martin F."/>
            <person name="Cullen D."/>
            <person name="Grigoriev I.V."/>
            <person name="Hibbett D.S."/>
        </authorList>
    </citation>
    <scope>NUCLEOTIDE SEQUENCE [LARGE SCALE GENOMIC DNA]</scope>
    <source>
        <strain evidence="1 2">MD-104</strain>
    </source>
</reference>
<gene>
    <name evidence="1" type="ORF">WOLCODRAFT_17370</name>
</gene>
<sequence length="214" mass="24595">MKKKRITGWEGPKKQDEKENIPLALVHAPEVRILACEVTSIKEKDDEVTIVDRDLEGLTCWSMADRTLLFQYVLGPDNDKNYELSKVNPTKLFNKISMELFHGCFSVSAICNQWNRSTKVYTWILQYKEFTGGNGDGDLLVKDWITLAWKTQIDFGTLTPKQLDEWYGNGWKDLWDSHYSDNPKMHWKTPCNSAIPVSSDEALAVLLYSPMPNT</sequence>
<evidence type="ECO:0000313" key="2">
    <source>
        <dbReference type="Proteomes" id="UP000218811"/>
    </source>
</evidence>
<dbReference type="STRING" id="742152.A0A2H3JYS2"/>
<proteinExistence type="predicted"/>
<dbReference type="EMBL" id="KB468124">
    <property type="protein sequence ID" value="PCH41894.1"/>
    <property type="molecule type" value="Genomic_DNA"/>
</dbReference>
<name>A0A2H3JYS2_WOLCO</name>
<dbReference type="OrthoDB" id="2685034at2759"/>
<dbReference type="Proteomes" id="UP000218811">
    <property type="component" value="Unassembled WGS sequence"/>
</dbReference>